<sequence length="243" mass="28686">MKIKELADLSGVSIRTLHHYDEIGLLTPKTDPGNGYRNYSDEDISKLQQILFFRQLNFKLGRIKEMMDSPDYDTKEALQMQKEIILKEQSRLNDILQLIDKTIKNNEGGIIMTNEEKFEGVDFSQNPYEKEARERWEDRAVDESTNKIKRMGQKEAEHRFNEIYKELADVRHLLPDSAAAQNCIHEWYVFLNEVGEYTPEMFKGLGDMYVEDRRFTKNIDKYGEGLAKFMQQAMTVYYERNQK</sequence>
<protein>
    <submittedName>
        <fullName evidence="6">HTH-type transcriptional activator mta</fullName>
    </submittedName>
</protein>
<dbReference type="InterPro" id="IPR012925">
    <property type="entry name" value="TipAS_dom"/>
</dbReference>
<dbReference type="GO" id="GO:0003700">
    <property type="term" value="F:DNA-binding transcription factor activity"/>
    <property type="evidence" value="ECO:0007669"/>
    <property type="project" value="InterPro"/>
</dbReference>
<evidence type="ECO:0000313" key="6">
    <source>
        <dbReference type="EMBL" id="CEA01028.1"/>
    </source>
</evidence>
<evidence type="ECO:0000313" key="7">
    <source>
        <dbReference type="Proteomes" id="UP000044136"/>
    </source>
</evidence>
<accession>A0A078M100</accession>
<dbReference type="HOGENOM" id="CLU_060077_0_6_9"/>
<evidence type="ECO:0000256" key="4">
    <source>
        <dbReference type="ARBA" id="ARBA00023163"/>
    </source>
</evidence>
<dbReference type="InterPro" id="IPR000551">
    <property type="entry name" value="MerR-type_HTH_dom"/>
</dbReference>
<dbReference type="EMBL" id="CCSE01000001">
    <property type="protein sequence ID" value="CEA01028.1"/>
    <property type="molecule type" value="Genomic_DNA"/>
</dbReference>
<dbReference type="SUPFAM" id="SSF89082">
    <property type="entry name" value="Antibiotic binding domain of TipA-like multidrug resistance regulators"/>
    <property type="match status" value="1"/>
</dbReference>
<evidence type="ECO:0000256" key="2">
    <source>
        <dbReference type="ARBA" id="ARBA00023125"/>
    </source>
</evidence>
<feature type="domain" description="HTH merR-type" evidence="5">
    <location>
        <begin position="1"/>
        <end position="69"/>
    </location>
</feature>
<dbReference type="InterPro" id="IPR047057">
    <property type="entry name" value="MerR_fam"/>
</dbReference>
<dbReference type="STRING" id="1461582.BN1048_01211"/>
<dbReference type="AlphaFoldDB" id="A0A078M100"/>
<dbReference type="Proteomes" id="UP000044136">
    <property type="component" value="Unassembled WGS sequence"/>
</dbReference>
<keyword evidence="1" id="KW-0805">Transcription regulation</keyword>
<keyword evidence="3" id="KW-0010">Activator</keyword>
<dbReference type="eggNOG" id="COG0789">
    <property type="taxonomic scope" value="Bacteria"/>
</dbReference>
<reference evidence="6 7" key="1">
    <citation type="submission" date="2014-07" db="EMBL/GenBank/DDBJ databases">
        <authorList>
            <person name="Urmite Genomes Urmite Genomes"/>
        </authorList>
    </citation>
    <scope>NUCLEOTIDE SEQUENCE [LARGE SCALE GENOMIC DNA]</scope>
    <source>
        <strain evidence="6 7">13MG44_air</strain>
    </source>
</reference>
<keyword evidence="4" id="KW-0804">Transcription</keyword>
<dbReference type="InterPro" id="IPR036244">
    <property type="entry name" value="TipA-like_antibiotic-bd"/>
</dbReference>
<dbReference type="PANTHER" id="PTHR30204">
    <property type="entry name" value="REDOX-CYCLING DRUG-SENSING TRANSCRIPTIONAL ACTIVATOR SOXR"/>
    <property type="match status" value="1"/>
</dbReference>
<dbReference type="Pfam" id="PF07739">
    <property type="entry name" value="TipAS"/>
    <property type="match status" value="1"/>
</dbReference>
<dbReference type="Pfam" id="PF13411">
    <property type="entry name" value="MerR_1"/>
    <property type="match status" value="1"/>
</dbReference>
<dbReference type="SUPFAM" id="SSF46955">
    <property type="entry name" value="Putative DNA-binding domain"/>
    <property type="match status" value="1"/>
</dbReference>
<name>A0A078M100_9STAP</name>
<dbReference type="InterPro" id="IPR009061">
    <property type="entry name" value="DNA-bd_dom_put_sf"/>
</dbReference>
<keyword evidence="7" id="KW-1185">Reference proteome</keyword>
<evidence type="ECO:0000256" key="1">
    <source>
        <dbReference type="ARBA" id="ARBA00023015"/>
    </source>
</evidence>
<organism evidence="6 7">
    <name type="scientific">Jeotgalicoccus saudimassiliensis</name>
    <dbReference type="NCBI Taxonomy" id="1461582"/>
    <lineage>
        <taxon>Bacteria</taxon>
        <taxon>Bacillati</taxon>
        <taxon>Bacillota</taxon>
        <taxon>Bacilli</taxon>
        <taxon>Bacillales</taxon>
        <taxon>Staphylococcaceae</taxon>
        <taxon>Jeotgalicoccus</taxon>
    </lineage>
</organism>
<dbReference type="RefSeq" id="WP_035809440.1">
    <property type="nucleotide sequence ID" value="NZ_CCSE01000001.1"/>
</dbReference>
<dbReference type="PROSITE" id="PS50937">
    <property type="entry name" value="HTH_MERR_2"/>
    <property type="match status" value="1"/>
</dbReference>
<dbReference type="Gene3D" id="1.10.490.50">
    <property type="entry name" value="Antibiotic binding domain of TipA-like multidrug resistance regulators"/>
    <property type="match status" value="1"/>
</dbReference>
<gene>
    <name evidence="6" type="primary">mta_2</name>
    <name evidence="6" type="ORF">BN1048_01211</name>
</gene>
<dbReference type="CDD" id="cd01106">
    <property type="entry name" value="HTH_TipAL-Mta"/>
    <property type="match status" value="1"/>
</dbReference>
<keyword evidence="2" id="KW-0238">DNA-binding</keyword>
<dbReference type="SMART" id="SM00422">
    <property type="entry name" value="HTH_MERR"/>
    <property type="match status" value="1"/>
</dbReference>
<proteinExistence type="predicted"/>
<dbReference type="PANTHER" id="PTHR30204:SF90">
    <property type="entry name" value="HTH-TYPE TRANSCRIPTIONAL ACTIVATOR MTA"/>
    <property type="match status" value="1"/>
</dbReference>
<evidence type="ECO:0000256" key="3">
    <source>
        <dbReference type="ARBA" id="ARBA00023159"/>
    </source>
</evidence>
<dbReference type="Gene3D" id="1.10.1660.10">
    <property type="match status" value="1"/>
</dbReference>
<dbReference type="OrthoDB" id="9814833at2"/>
<dbReference type="GO" id="GO:0003677">
    <property type="term" value="F:DNA binding"/>
    <property type="evidence" value="ECO:0007669"/>
    <property type="project" value="UniProtKB-KW"/>
</dbReference>
<evidence type="ECO:0000259" key="5">
    <source>
        <dbReference type="PROSITE" id="PS50937"/>
    </source>
</evidence>